<dbReference type="InterPro" id="IPR007024">
    <property type="entry name" value="BLUF_domain"/>
</dbReference>
<accession>A0ABY6B7L9</accession>
<dbReference type="PROSITE" id="PS50925">
    <property type="entry name" value="BLUF"/>
    <property type="match status" value="1"/>
</dbReference>
<organism evidence="2 3">
    <name type="scientific">Roseateles amylovorans</name>
    <dbReference type="NCBI Taxonomy" id="2978473"/>
    <lineage>
        <taxon>Bacteria</taxon>
        <taxon>Pseudomonadati</taxon>
        <taxon>Pseudomonadota</taxon>
        <taxon>Betaproteobacteria</taxon>
        <taxon>Burkholderiales</taxon>
        <taxon>Sphaerotilaceae</taxon>
        <taxon>Roseateles</taxon>
    </lineage>
</organism>
<protein>
    <submittedName>
        <fullName evidence="2">BLUF domain-containing protein</fullName>
    </submittedName>
</protein>
<dbReference type="Gene3D" id="3.30.70.100">
    <property type="match status" value="1"/>
</dbReference>
<reference evidence="2" key="1">
    <citation type="submission" date="2022-10" db="EMBL/GenBank/DDBJ databases">
        <title>Characterization and whole genome sequencing of a new Roseateles species, isolated from fresh water.</title>
        <authorList>
            <person name="Guliayeva D.Y."/>
            <person name="Akhremchuk A.E."/>
            <person name="Sikolenko M.A."/>
            <person name="Valentovich L.N."/>
            <person name="Sidarenka A.V."/>
        </authorList>
    </citation>
    <scope>NUCLEOTIDE SEQUENCE</scope>
    <source>
        <strain evidence="2">BIM B-1768</strain>
    </source>
</reference>
<dbReference type="EMBL" id="CP104562">
    <property type="protein sequence ID" value="UXH80333.1"/>
    <property type="molecule type" value="Genomic_DNA"/>
</dbReference>
<gene>
    <name evidence="2" type="ORF">N4261_10840</name>
</gene>
<dbReference type="SMART" id="SM01034">
    <property type="entry name" value="BLUF"/>
    <property type="match status" value="1"/>
</dbReference>
<dbReference type="Pfam" id="PF04940">
    <property type="entry name" value="BLUF"/>
    <property type="match status" value="1"/>
</dbReference>
<evidence type="ECO:0000259" key="1">
    <source>
        <dbReference type="PROSITE" id="PS50925"/>
    </source>
</evidence>
<feature type="domain" description="BLUF" evidence="1">
    <location>
        <begin position="2"/>
        <end position="93"/>
    </location>
</feature>
<evidence type="ECO:0000313" key="3">
    <source>
        <dbReference type="Proteomes" id="UP001064933"/>
    </source>
</evidence>
<dbReference type="InterPro" id="IPR036046">
    <property type="entry name" value="Acylphosphatase-like_dom_sf"/>
</dbReference>
<proteinExistence type="predicted"/>
<keyword evidence="3" id="KW-1185">Reference proteome</keyword>
<dbReference type="SUPFAM" id="SSF54975">
    <property type="entry name" value="Acylphosphatase/BLUF domain-like"/>
    <property type="match status" value="1"/>
</dbReference>
<sequence>MLVRLIYASTAKETVDIQEFKRILLQAQGNNQRRDLTGMLVFNSKVFLQALEGDRDKINDLYGRLMRDPRHHSLAILKFAEIEERHWANWSMGFAAPNADNRALFLKNSTQSVFNPYGMGANAVENLLMRLASSAIALTAPRTEVDARKEGGVFARFLKK</sequence>
<name>A0ABY6B7L9_9BURK</name>
<dbReference type="Proteomes" id="UP001064933">
    <property type="component" value="Chromosome"/>
</dbReference>
<evidence type="ECO:0000313" key="2">
    <source>
        <dbReference type="EMBL" id="UXH80333.1"/>
    </source>
</evidence>
<dbReference type="RefSeq" id="WP_261760152.1">
    <property type="nucleotide sequence ID" value="NZ_CP104562.2"/>
</dbReference>